<dbReference type="InterPro" id="IPR011037">
    <property type="entry name" value="Pyrv_Knase-like_insert_dom_sf"/>
</dbReference>
<accession>A0A8T2RXE7</accession>
<dbReference type="OMA" id="ARQYPQM"/>
<dbReference type="PANTHER" id="PTHR14237:SF19">
    <property type="entry name" value="MITOCHONDRIAL AMIDOXIME REDUCING COMPONENT 1"/>
    <property type="match status" value="1"/>
</dbReference>
<dbReference type="GO" id="GO:0030151">
    <property type="term" value="F:molybdenum ion binding"/>
    <property type="evidence" value="ECO:0007669"/>
    <property type="project" value="InterPro"/>
</dbReference>
<dbReference type="OrthoDB" id="17255at2759"/>
<reference evidence="2 3" key="1">
    <citation type="submission" date="2021-08" db="EMBL/GenBank/DDBJ databases">
        <title>WGS assembly of Ceratopteris richardii.</title>
        <authorList>
            <person name="Marchant D.B."/>
            <person name="Chen G."/>
            <person name="Jenkins J."/>
            <person name="Shu S."/>
            <person name="Leebens-Mack J."/>
            <person name="Grimwood J."/>
            <person name="Schmutz J."/>
            <person name="Soltis P."/>
            <person name="Soltis D."/>
            <person name="Chen Z.-H."/>
        </authorList>
    </citation>
    <scope>NUCLEOTIDE SEQUENCE [LARGE SCALE GENOMIC DNA]</scope>
    <source>
        <strain evidence="2">Whitten #5841</strain>
        <tissue evidence="2">Leaf</tissue>
    </source>
</reference>
<comment type="caution">
    <text evidence="2">The sequence shown here is derived from an EMBL/GenBank/DDBJ whole genome shotgun (WGS) entry which is preliminary data.</text>
</comment>
<sequence length="305" mass="33927">MITVKSLYIYPIKACRGIPVDVAFLTSTGFKWDREWMIINSRGKAITQRNEPRLALVDVELPREVLTERSCCLPPDAALSLSAPGMEILRVPLSSVVQRSKVPEASVWEWTGSALDEGREASEWLTRYLGKAARLVRFDLDNEVRAVDARYAPGYFTAFSDGFPILVISQSSLETLNEKLSVPLPIGRFRPNILVQGCEPFGEDLWETFTISDVKFHGVKLCSRCKVPTIDTETAEEGFEPLRTLGTFRAGKSFSLSKATGSVFFGQNVVCEETRDALHHKSLSICVGANIKVLNKYPSITESMV</sequence>
<dbReference type="SUPFAM" id="SSF141673">
    <property type="entry name" value="MOSC N-terminal domain-like"/>
    <property type="match status" value="1"/>
</dbReference>
<gene>
    <name evidence="2" type="ORF">KP509_23G008900</name>
</gene>
<dbReference type="EMBL" id="CM035428">
    <property type="protein sequence ID" value="KAH7301032.1"/>
    <property type="molecule type" value="Genomic_DNA"/>
</dbReference>
<dbReference type="PROSITE" id="PS51340">
    <property type="entry name" value="MOSC"/>
    <property type="match status" value="1"/>
</dbReference>
<organism evidence="2 3">
    <name type="scientific">Ceratopteris richardii</name>
    <name type="common">Triangle waterfern</name>
    <dbReference type="NCBI Taxonomy" id="49495"/>
    <lineage>
        <taxon>Eukaryota</taxon>
        <taxon>Viridiplantae</taxon>
        <taxon>Streptophyta</taxon>
        <taxon>Embryophyta</taxon>
        <taxon>Tracheophyta</taxon>
        <taxon>Polypodiopsida</taxon>
        <taxon>Polypodiidae</taxon>
        <taxon>Polypodiales</taxon>
        <taxon>Pteridineae</taxon>
        <taxon>Pteridaceae</taxon>
        <taxon>Parkerioideae</taxon>
        <taxon>Ceratopteris</taxon>
    </lineage>
</organism>
<dbReference type="Pfam" id="PF03473">
    <property type="entry name" value="MOSC"/>
    <property type="match status" value="1"/>
</dbReference>
<dbReference type="PANTHER" id="PTHR14237">
    <property type="entry name" value="MOLYBDOPTERIN COFACTOR SULFURASE MOSC"/>
    <property type="match status" value="1"/>
</dbReference>
<evidence type="ECO:0000259" key="1">
    <source>
        <dbReference type="PROSITE" id="PS51340"/>
    </source>
</evidence>
<dbReference type="GO" id="GO:0003824">
    <property type="term" value="F:catalytic activity"/>
    <property type="evidence" value="ECO:0007669"/>
    <property type="project" value="InterPro"/>
</dbReference>
<dbReference type="InterPro" id="IPR005303">
    <property type="entry name" value="MOCOS_middle"/>
</dbReference>
<dbReference type="AlphaFoldDB" id="A0A8T2RXE7"/>
<dbReference type="GO" id="GO:0030170">
    <property type="term" value="F:pyridoxal phosphate binding"/>
    <property type="evidence" value="ECO:0007669"/>
    <property type="project" value="InterPro"/>
</dbReference>
<evidence type="ECO:0000313" key="2">
    <source>
        <dbReference type="EMBL" id="KAH7301032.1"/>
    </source>
</evidence>
<feature type="domain" description="MOSC" evidence="1">
    <location>
        <begin position="133"/>
        <end position="294"/>
    </location>
</feature>
<keyword evidence="3" id="KW-1185">Reference proteome</keyword>
<dbReference type="Proteomes" id="UP000825935">
    <property type="component" value="Chromosome 23"/>
</dbReference>
<dbReference type="Pfam" id="PF03476">
    <property type="entry name" value="MOSC_N"/>
    <property type="match status" value="1"/>
</dbReference>
<name>A0A8T2RXE7_CERRI</name>
<proteinExistence type="predicted"/>
<dbReference type="InterPro" id="IPR005302">
    <property type="entry name" value="MoCF_Sase_C"/>
</dbReference>
<dbReference type="GO" id="GO:0032787">
    <property type="term" value="P:monocarboxylic acid metabolic process"/>
    <property type="evidence" value="ECO:0007669"/>
    <property type="project" value="UniProtKB-ARBA"/>
</dbReference>
<dbReference type="SUPFAM" id="SSF50800">
    <property type="entry name" value="PK beta-barrel domain-like"/>
    <property type="match status" value="1"/>
</dbReference>
<evidence type="ECO:0000313" key="3">
    <source>
        <dbReference type="Proteomes" id="UP000825935"/>
    </source>
</evidence>
<protein>
    <recommendedName>
        <fullName evidence="1">MOSC domain-containing protein</fullName>
    </recommendedName>
</protein>